<reference evidence="2 3" key="1">
    <citation type="journal article" date="2011" name="Stand. Genomic Sci.">
        <title>High quality draft genome sequence of Segniliparus rugosus CDC 945(T)= (ATCC BAA-974(T)).</title>
        <authorList>
            <person name="Earl A.M."/>
            <person name="Desjardins C.A."/>
            <person name="Fitzgerald M.G."/>
            <person name="Arachchi H.M."/>
            <person name="Zeng Q."/>
            <person name="Mehta T."/>
            <person name="Griggs A."/>
            <person name="Birren B.W."/>
            <person name="Toney N.C."/>
            <person name="Carr J."/>
            <person name="Posey J."/>
            <person name="Butler W.R."/>
        </authorList>
    </citation>
    <scope>NUCLEOTIDE SEQUENCE [LARGE SCALE GENOMIC DNA]</scope>
    <source>
        <strain evidence="3">ATCC BAA-974 / DSM 45345 / CCUG 50838 / CIP 108380 / JCM 13579 / CDC 945</strain>
    </source>
</reference>
<evidence type="ECO:0000313" key="2">
    <source>
        <dbReference type="EMBL" id="ERG69256.1"/>
    </source>
</evidence>
<organism evidence="2 3">
    <name type="scientific">Segniliparus rugosus (strain ATCC BAA-974 / DSM 45345 / CCUG 50838 / CIP 108380 / JCM 13579 / CDC 945)</name>
    <dbReference type="NCBI Taxonomy" id="679197"/>
    <lineage>
        <taxon>Bacteria</taxon>
        <taxon>Bacillati</taxon>
        <taxon>Actinomycetota</taxon>
        <taxon>Actinomycetes</taxon>
        <taxon>Mycobacteriales</taxon>
        <taxon>Segniliparaceae</taxon>
        <taxon>Segniliparus</taxon>
    </lineage>
</organism>
<name>U1LMT1_SEGRC</name>
<dbReference type="EMBL" id="ACZI02000002">
    <property type="protein sequence ID" value="ERG69256.1"/>
    <property type="molecule type" value="Genomic_DNA"/>
</dbReference>
<comment type="caution">
    <text evidence="2">The sequence shown here is derived from an EMBL/GenBank/DDBJ whole genome shotgun (WGS) entry which is preliminary data.</text>
</comment>
<gene>
    <name evidence="2" type="ORF">HMPREF9336_04147</name>
</gene>
<sequence length="52" mass="5882">MPWRLTSFLAPKRTHTPATRPSALMDWPPEETERLANGPERAQLTHGGEEGR</sequence>
<dbReference type="AlphaFoldDB" id="U1LMT1"/>
<dbReference type="Proteomes" id="UP000004816">
    <property type="component" value="Unassembled WGS sequence"/>
</dbReference>
<proteinExistence type="predicted"/>
<dbReference type="STRING" id="679197.HMPREF9336_04147"/>
<evidence type="ECO:0000313" key="3">
    <source>
        <dbReference type="Proteomes" id="UP000004816"/>
    </source>
</evidence>
<dbReference type="HOGENOM" id="CLU_3084606_0_0_11"/>
<feature type="region of interest" description="Disordered" evidence="1">
    <location>
        <begin position="33"/>
        <end position="52"/>
    </location>
</feature>
<protein>
    <submittedName>
        <fullName evidence="2">Uncharacterized protein</fullName>
    </submittedName>
</protein>
<dbReference type="RefSeq" id="WP_021030115.1">
    <property type="nucleotide sequence ID" value="NZ_KI391953.1"/>
</dbReference>
<keyword evidence="3" id="KW-1185">Reference proteome</keyword>
<evidence type="ECO:0000256" key="1">
    <source>
        <dbReference type="SAM" id="MobiDB-lite"/>
    </source>
</evidence>
<accession>U1LMT1</accession>
<feature type="region of interest" description="Disordered" evidence="1">
    <location>
        <begin position="1"/>
        <end position="27"/>
    </location>
</feature>